<keyword evidence="4 9" id="KW-0812">Transmembrane</keyword>
<dbReference type="EMBL" id="CAAALY010021088">
    <property type="protein sequence ID" value="VEL14418.1"/>
    <property type="molecule type" value="Genomic_DNA"/>
</dbReference>
<evidence type="ECO:0000256" key="8">
    <source>
        <dbReference type="ARBA" id="ARBA00023303"/>
    </source>
</evidence>
<evidence type="ECO:0000256" key="5">
    <source>
        <dbReference type="ARBA" id="ARBA00022989"/>
    </source>
</evidence>
<keyword evidence="2 9" id="KW-0813">Transport</keyword>
<dbReference type="OrthoDB" id="5867527at2759"/>
<gene>
    <name evidence="9" type="primary">inx</name>
    <name evidence="10" type="ORF">PXEA_LOCUS7858</name>
</gene>
<protein>
    <recommendedName>
        <fullName evidence="9">Innexin</fullName>
    </recommendedName>
</protein>
<dbReference type="PANTHER" id="PTHR11893:SF36">
    <property type="entry name" value="INNEXIN-5"/>
    <property type="match status" value="1"/>
</dbReference>
<reference evidence="10" key="1">
    <citation type="submission" date="2018-11" db="EMBL/GenBank/DDBJ databases">
        <authorList>
            <consortium name="Pathogen Informatics"/>
        </authorList>
    </citation>
    <scope>NUCLEOTIDE SEQUENCE</scope>
</reference>
<dbReference type="Pfam" id="PF00876">
    <property type="entry name" value="Innexin"/>
    <property type="match status" value="1"/>
</dbReference>
<dbReference type="PRINTS" id="PR01262">
    <property type="entry name" value="INNEXIN"/>
</dbReference>
<dbReference type="GO" id="GO:0034220">
    <property type="term" value="P:monoatomic ion transmembrane transport"/>
    <property type="evidence" value="ECO:0007669"/>
    <property type="project" value="UniProtKB-KW"/>
</dbReference>
<keyword evidence="6 9" id="KW-0406">Ion transport</keyword>
<comment type="function">
    <text evidence="9">Structural component of the gap junctions.</text>
</comment>
<keyword evidence="5 9" id="KW-1133">Transmembrane helix</keyword>
<evidence type="ECO:0000313" key="10">
    <source>
        <dbReference type="EMBL" id="VEL14418.1"/>
    </source>
</evidence>
<dbReference type="AlphaFoldDB" id="A0A3S5A404"/>
<evidence type="ECO:0000256" key="9">
    <source>
        <dbReference type="RuleBase" id="RU010713"/>
    </source>
</evidence>
<evidence type="ECO:0000256" key="3">
    <source>
        <dbReference type="ARBA" id="ARBA00022475"/>
    </source>
</evidence>
<organism evidence="10 11">
    <name type="scientific">Protopolystoma xenopodis</name>
    <dbReference type="NCBI Taxonomy" id="117903"/>
    <lineage>
        <taxon>Eukaryota</taxon>
        <taxon>Metazoa</taxon>
        <taxon>Spiralia</taxon>
        <taxon>Lophotrochozoa</taxon>
        <taxon>Platyhelminthes</taxon>
        <taxon>Monogenea</taxon>
        <taxon>Polyopisthocotylea</taxon>
        <taxon>Polystomatidea</taxon>
        <taxon>Polystomatidae</taxon>
        <taxon>Protopolystoma</taxon>
    </lineage>
</organism>
<evidence type="ECO:0000256" key="2">
    <source>
        <dbReference type="ARBA" id="ARBA00022448"/>
    </source>
</evidence>
<evidence type="ECO:0000256" key="6">
    <source>
        <dbReference type="ARBA" id="ARBA00023065"/>
    </source>
</evidence>
<evidence type="ECO:0000313" key="11">
    <source>
        <dbReference type="Proteomes" id="UP000784294"/>
    </source>
</evidence>
<evidence type="ECO:0000256" key="4">
    <source>
        <dbReference type="ARBA" id="ARBA00022692"/>
    </source>
</evidence>
<evidence type="ECO:0000256" key="1">
    <source>
        <dbReference type="ARBA" id="ARBA00004651"/>
    </source>
</evidence>
<dbReference type="GO" id="GO:0005921">
    <property type="term" value="C:gap junction"/>
    <property type="evidence" value="ECO:0007669"/>
    <property type="project" value="UniProtKB-UniRule"/>
</dbReference>
<keyword evidence="7 9" id="KW-0472">Membrane</keyword>
<dbReference type="Proteomes" id="UP000784294">
    <property type="component" value="Unassembled WGS sequence"/>
</dbReference>
<dbReference type="PROSITE" id="PS51013">
    <property type="entry name" value="PANNEXIN"/>
    <property type="match status" value="1"/>
</dbReference>
<dbReference type="GO" id="GO:0005886">
    <property type="term" value="C:plasma membrane"/>
    <property type="evidence" value="ECO:0007669"/>
    <property type="project" value="UniProtKB-SubCell"/>
</dbReference>
<dbReference type="PANTHER" id="PTHR11893">
    <property type="entry name" value="INNEXIN"/>
    <property type="match status" value="1"/>
</dbReference>
<dbReference type="InterPro" id="IPR000990">
    <property type="entry name" value="Innexin"/>
</dbReference>
<feature type="transmembrane region" description="Helical" evidence="9">
    <location>
        <begin position="114"/>
        <end position="135"/>
    </location>
</feature>
<accession>A0A3S5A404</accession>
<keyword evidence="8 9" id="KW-0407">Ion channel</keyword>
<name>A0A3S5A404_9PLAT</name>
<proteinExistence type="inferred from homology"/>
<comment type="caution">
    <text evidence="9">Lacks conserved residue(s) required for the propagation of feature annotation.</text>
</comment>
<comment type="subcellular location">
    <subcellularLocation>
        <location evidence="1 9">Cell membrane</location>
        <topology evidence="1 9">Multi-pass membrane protein</topology>
    </subcellularLocation>
</comment>
<feature type="transmembrane region" description="Helical" evidence="9">
    <location>
        <begin position="12"/>
        <end position="33"/>
    </location>
</feature>
<evidence type="ECO:0000256" key="7">
    <source>
        <dbReference type="ARBA" id="ARBA00023136"/>
    </source>
</evidence>
<comment type="caution">
    <text evidence="10">The sequence shown here is derived from an EMBL/GenBank/DDBJ whole genome shotgun (WGS) entry which is preliminary data.</text>
</comment>
<keyword evidence="3" id="KW-1003">Cell membrane</keyword>
<keyword evidence="11" id="KW-1185">Reference proteome</keyword>
<comment type="similarity">
    <text evidence="9">Belongs to the pannexin family.</text>
</comment>
<sequence length="211" mass="24421">MCSFDKSSSGYYQWVSLMLAVQAILCYLPRLVWEMITFNRVGTNLTFLLESAKSASRETGKERSQRVQFVANALDTLLFARRKMHHREDTRHPVVQFLHSATDMLPRKRIGSALVFYYMHAKLLYLGNAVAQILLMERFLGLGSNYRFFGVSILQDLLSGRNWNETLVFPRVGFCRIPVKIVNSPIAPITAQCTLPVNMLNEKIYIFLWFW</sequence>